<dbReference type="Proteomes" id="UP001319846">
    <property type="component" value="Unassembled WGS sequence"/>
</dbReference>
<organism evidence="1 2">
    <name type="scientific">Vreelandella aquamarina</name>
    <dbReference type="NCBI Taxonomy" id="77097"/>
    <lineage>
        <taxon>Bacteria</taxon>
        <taxon>Pseudomonadati</taxon>
        <taxon>Pseudomonadota</taxon>
        <taxon>Gammaproteobacteria</taxon>
        <taxon>Oceanospirillales</taxon>
        <taxon>Halomonadaceae</taxon>
        <taxon>Vreelandella</taxon>
    </lineage>
</organism>
<proteinExistence type="predicted"/>
<accession>A0ACC5VR60</accession>
<reference evidence="1" key="1">
    <citation type="submission" date="2020-06" db="EMBL/GenBank/DDBJ databases">
        <title>Whole Genome Sequence of Halomonas aquamarina MB598.</title>
        <authorList>
            <person name="Pervaiz M."/>
            <person name="Fariq A."/>
            <person name="Yasmin A."/>
            <person name="Welch M."/>
        </authorList>
    </citation>
    <scope>NUCLEOTIDE SEQUENCE</scope>
    <source>
        <strain evidence="1">MB598</strain>
    </source>
</reference>
<sequence length="163" mass="18136">MTEYENPWFRVQREGSFFFVDEPGAHAGAAVLPLVGDTFWLLEMGRPAQAGAVTWEIPRGYGEASETSLECALRELEEETGLVAEPSQLELLGKMRPNTAILTSCIDIYIARLPADTVPTKRDEEARGVIEIPMELMPLQLARGKLEDSFTLAALTYYWAALK</sequence>
<keyword evidence="2" id="KW-1185">Reference proteome</keyword>
<evidence type="ECO:0000313" key="1">
    <source>
        <dbReference type="EMBL" id="MBZ5486460.1"/>
    </source>
</evidence>
<evidence type="ECO:0000313" key="2">
    <source>
        <dbReference type="Proteomes" id="UP001319846"/>
    </source>
</evidence>
<keyword evidence="1" id="KW-0378">Hydrolase</keyword>
<dbReference type="EMBL" id="JABYQT010000002">
    <property type="protein sequence ID" value="MBZ5486460.1"/>
    <property type="molecule type" value="Genomic_DNA"/>
</dbReference>
<comment type="caution">
    <text evidence="1">The sequence shown here is derived from an EMBL/GenBank/DDBJ whole genome shotgun (WGS) entry which is preliminary data.</text>
</comment>
<protein>
    <submittedName>
        <fullName evidence="1">NUDIX hydrolase</fullName>
    </submittedName>
</protein>
<name>A0ACC5VR60_9GAMM</name>
<gene>
    <name evidence="1" type="ORF">HW452_02870</name>
</gene>